<proteinExistence type="predicted"/>
<organism evidence="3 4">
    <name type="scientific">Vombatus ursinus</name>
    <name type="common">Common wombat</name>
    <dbReference type="NCBI Taxonomy" id="29139"/>
    <lineage>
        <taxon>Eukaryota</taxon>
        <taxon>Metazoa</taxon>
        <taxon>Chordata</taxon>
        <taxon>Craniata</taxon>
        <taxon>Vertebrata</taxon>
        <taxon>Euteleostomi</taxon>
        <taxon>Mammalia</taxon>
        <taxon>Metatheria</taxon>
        <taxon>Diprotodontia</taxon>
        <taxon>Vombatidae</taxon>
        <taxon>Vombatus</taxon>
    </lineage>
</organism>
<dbReference type="STRING" id="29139.ENSVURP00010017802"/>
<protein>
    <recommendedName>
        <fullName evidence="5">Shisa family member 5</fullName>
    </recommendedName>
</protein>
<feature type="region of interest" description="Disordered" evidence="1">
    <location>
        <begin position="57"/>
        <end position="123"/>
    </location>
</feature>
<evidence type="ECO:0000313" key="4">
    <source>
        <dbReference type="Proteomes" id="UP000314987"/>
    </source>
</evidence>
<reference evidence="3" key="3">
    <citation type="submission" date="2025-09" db="UniProtKB">
        <authorList>
            <consortium name="Ensembl"/>
        </authorList>
    </citation>
    <scope>IDENTIFICATION</scope>
</reference>
<evidence type="ECO:0000313" key="3">
    <source>
        <dbReference type="Ensembl" id="ENSVURP00010017802.1"/>
    </source>
</evidence>
<name>A0A4X2L9U3_VOMUR</name>
<keyword evidence="2" id="KW-0812">Transmembrane</keyword>
<reference evidence="4" key="1">
    <citation type="submission" date="2018-12" db="EMBL/GenBank/DDBJ databases">
        <authorList>
            <person name="Yazar S."/>
        </authorList>
    </citation>
    <scope>NUCLEOTIDE SEQUENCE [LARGE SCALE GENOMIC DNA]</scope>
</reference>
<keyword evidence="4" id="KW-1185">Reference proteome</keyword>
<keyword evidence="2" id="KW-1133">Transmembrane helix</keyword>
<feature type="transmembrane region" description="Helical" evidence="2">
    <location>
        <begin position="6"/>
        <end position="31"/>
    </location>
</feature>
<dbReference type="Proteomes" id="UP000314987">
    <property type="component" value="Unassembled WGS sequence"/>
</dbReference>
<dbReference type="OMA" id="YSAQPMG"/>
<evidence type="ECO:0000256" key="2">
    <source>
        <dbReference type="SAM" id="Phobius"/>
    </source>
</evidence>
<dbReference type="AlphaFoldDB" id="A0A4X2L9U3"/>
<accession>A0A4X2L9U3</accession>
<sequence>MGSFGIFVGIGATIFVLTVVTIILCLMYPYCCLYKTCRRPRPVVMTTSTTVVHSAYPQQQGVPSSHPGAMYQGYQPTPVQPRMPVAPYPTQYPPPYPAQPTGPPGYHKTQSGKSCPFPVREGR</sequence>
<dbReference type="GeneTree" id="ENSGT00390000008296"/>
<dbReference type="Ensembl" id="ENSVURT00010020223.1">
    <property type="protein sequence ID" value="ENSVURP00010017802.1"/>
    <property type="gene ID" value="ENSVURG00010013610.1"/>
</dbReference>
<keyword evidence="2" id="KW-0472">Membrane</keyword>
<evidence type="ECO:0008006" key="5">
    <source>
        <dbReference type="Google" id="ProtNLM"/>
    </source>
</evidence>
<evidence type="ECO:0000256" key="1">
    <source>
        <dbReference type="SAM" id="MobiDB-lite"/>
    </source>
</evidence>
<feature type="compositionally biased region" description="Pro residues" evidence="1">
    <location>
        <begin position="78"/>
        <end position="103"/>
    </location>
</feature>
<reference evidence="3" key="2">
    <citation type="submission" date="2025-08" db="UniProtKB">
        <authorList>
            <consortium name="Ensembl"/>
        </authorList>
    </citation>
    <scope>IDENTIFICATION</scope>
</reference>